<dbReference type="GO" id="GO:0000155">
    <property type="term" value="F:phosphorelay sensor kinase activity"/>
    <property type="evidence" value="ECO:0007669"/>
    <property type="project" value="InterPro"/>
</dbReference>
<dbReference type="RefSeq" id="WP_091447075.1">
    <property type="nucleotide sequence ID" value="NZ_FMZZ01000001.1"/>
</dbReference>
<gene>
    <name evidence="15" type="ORF">SAMN05216174_101171</name>
</gene>
<dbReference type="Gene3D" id="6.10.340.10">
    <property type="match status" value="1"/>
</dbReference>
<sequence>MSSSPPDRSAARGTRPSRTLSLRTRLIAEQLVLLALVCLIIGVVTLVGLRAFLIRQLDGQLTDASTRAAEYVIRGPMPGPPGRPPIDAPGQGPGTLNASIYRGVVLSAMRQPPTGRSLAIPADLHKVLAALPVDSRAHDRDLGELGQYRLMAVPTAQGGVVITGLPTEALNQTLWTTGLVLGGVSLLGLTVAGAAGAVIVRRTLRPLDQMAETARRVAELPLDQGEVALSVRVPKADTDPGTEVGQVGSALNRMLGHIGNALSARHASETRVRQFVADASHELRTPLAAIRGYAELARRRGDEVPPDIAHAVSRVESEAQRMTALVEDLLLLARLDSGRPLLYETVDLSRLVLDTAGDAQVAGPGHRWQLDLPAEPVLAVGDQARLHQVLGNLLANASTHTPAGTTVTVRLARSGDEVVLTVADDGPGIPEDLLPEVFERFARGDGSRSRAQGGTGLGLAIVLAVVQAHHGVVDVDSSPGSTAFTVRLPAAEG</sequence>
<feature type="transmembrane region" description="Helical" evidence="12">
    <location>
        <begin position="31"/>
        <end position="53"/>
    </location>
</feature>
<dbReference type="InterPro" id="IPR050428">
    <property type="entry name" value="TCS_sensor_his_kinase"/>
</dbReference>
<feature type="domain" description="HAMP" evidence="14">
    <location>
        <begin position="201"/>
        <end position="263"/>
    </location>
</feature>
<dbReference type="InterPro" id="IPR005467">
    <property type="entry name" value="His_kinase_dom"/>
</dbReference>
<dbReference type="Proteomes" id="UP000199501">
    <property type="component" value="Unassembled WGS sequence"/>
</dbReference>
<dbReference type="Pfam" id="PF00672">
    <property type="entry name" value="HAMP"/>
    <property type="match status" value="1"/>
</dbReference>
<keyword evidence="8 15" id="KW-0418">Kinase</keyword>
<evidence type="ECO:0000259" key="14">
    <source>
        <dbReference type="PROSITE" id="PS50885"/>
    </source>
</evidence>
<evidence type="ECO:0000256" key="11">
    <source>
        <dbReference type="ARBA" id="ARBA00023136"/>
    </source>
</evidence>
<protein>
    <recommendedName>
        <fullName evidence="4">histidine kinase</fullName>
        <ecNumber evidence="4">2.7.13.3</ecNumber>
    </recommendedName>
</protein>
<keyword evidence="6" id="KW-0808">Transferase</keyword>
<evidence type="ECO:0000256" key="2">
    <source>
        <dbReference type="ARBA" id="ARBA00001968"/>
    </source>
</evidence>
<dbReference type="PANTHER" id="PTHR45436:SF5">
    <property type="entry name" value="SENSOR HISTIDINE KINASE TRCS"/>
    <property type="match status" value="1"/>
</dbReference>
<keyword evidence="5" id="KW-0597">Phosphoprotein</keyword>
<dbReference type="SMART" id="SM00387">
    <property type="entry name" value="HATPase_c"/>
    <property type="match status" value="1"/>
</dbReference>
<dbReference type="InterPro" id="IPR036890">
    <property type="entry name" value="HATPase_C_sf"/>
</dbReference>
<keyword evidence="11 12" id="KW-0472">Membrane</keyword>
<evidence type="ECO:0000256" key="3">
    <source>
        <dbReference type="ARBA" id="ARBA00004236"/>
    </source>
</evidence>
<evidence type="ECO:0000256" key="5">
    <source>
        <dbReference type="ARBA" id="ARBA00022553"/>
    </source>
</evidence>
<evidence type="ECO:0000256" key="1">
    <source>
        <dbReference type="ARBA" id="ARBA00000085"/>
    </source>
</evidence>
<reference evidence="16" key="1">
    <citation type="submission" date="2016-10" db="EMBL/GenBank/DDBJ databases">
        <authorList>
            <person name="Varghese N."/>
            <person name="Submissions S."/>
        </authorList>
    </citation>
    <scope>NUCLEOTIDE SEQUENCE [LARGE SCALE GENOMIC DNA]</scope>
    <source>
        <strain evidence="16">IBRC-M 10403</strain>
    </source>
</reference>
<comment type="cofactor">
    <cofactor evidence="2">
        <name>a divalent metal cation</name>
        <dbReference type="ChEBI" id="CHEBI:60240"/>
    </cofactor>
</comment>
<dbReference type="FunFam" id="3.30.565.10:FF:000006">
    <property type="entry name" value="Sensor histidine kinase WalK"/>
    <property type="match status" value="1"/>
</dbReference>
<dbReference type="InterPro" id="IPR004358">
    <property type="entry name" value="Sig_transdc_His_kin-like_C"/>
</dbReference>
<dbReference type="Pfam" id="PF00512">
    <property type="entry name" value="HisKA"/>
    <property type="match status" value="1"/>
</dbReference>
<dbReference type="CDD" id="cd00082">
    <property type="entry name" value="HisKA"/>
    <property type="match status" value="1"/>
</dbReference>
<organism evidence="15 16">
    <name type="scientific">Actinokineospora iranica</name>
    <dbReference type="NCBI Taxonomy" id="1271860"/>
    <lineage>
        <taxon>Bacteria</taxon>
        <taxon>Bacillati</taxon>
        <taxon>Actinomycetota</taxon>
        <taxon>Actinomycetes</taxon>
        <taxon>Pseudonocardiales</taxon>
        <taxon>Pseudonocardiaceae</taxon>
        <taxon>Actinokineospora</taxon>
    </lineage>
</organism>
<dbReference type="InterPro" id="IPR036097">
    <property type="entry name" value="HisK_dim/P_sf"/>
</dbReference>
<comment type="catalytic activity">
    <reaction evidence="1">
        <text>ATP + protein L-histidine = ADP + protein N-phospho-L-histidine.</text>
        <dbReference type="EC" id="2.7.13.3"/>
    </reaction>
</comment>
<dbReference type="FunFam" id="1.10.287.130:FF:000001">
    <property type="entry name" value="Two-component sensor histidine kinase"/>
    <property type="match status" value="1"/>
</dbReference>
<dbReference type="GO" id="GO:0005509">
    <property type="term" value="F:calcium ion binding"/>
    <property type="evidence" value="ECO:0007669"/>
    <property type="project" value="UniProtKB-ARBA"/>
</dbReference>
<evidence type="ECO:0000256" key="6">
    <source>
        <dbReference type="ARBA" id="ARBA00022679"/>
    </source>
</evidence>
<dbReference type="SUPFAM" id="SSF55874">
    <property type="entry name" value="ATPase domain of HSP90 chaperone/DNA topoisomerase II/histidine kinase"/>
    <property type="match status" value="1"/>
</dbReference>
<evidence type="ECO:0000256" key="4">
    <source>
        <dbReference type="ARBA" id="ARBA00012438"/>
    </source>
</evidence>
<dbReference type="InterPro" id="IPR003594">
    <property type="entry name" value="HATPase_dom"/>
</dbReference>
<proteinExistence type="predicted"/>
<keyword evidence="16" id="KW-1185">Reference proteome</keyword>
<name>A0A1G6IZZ8_9PSEU</name>
<comment type="subcellular location">
    <subcellularLocation>
        <location evidence="3">Cell membrane</location>
    </subcellularLocation>
</comment>
<keyword evidence="10" id="KW-0902">Two-component regulatory system</keyword>
<dbReference type="CDD" id="cd00075">
    <property type="entry name" value="HATPase"/>
    <property type="match status" value="1"/>
</dbReference>
<keyword evidence="7 12" id="KW-0812">Transmembrane</keyword>
<dbReference type="InterPro" id="IPR003661">
    <property type="entry name" value="HisK_dim/P_dom"/>
</dbReference>
<keyword evidence="9 12" id="KW-1133">Transmembrane helix</keyword>
<dbReference type="SMART" id="SM00388">
    <property type="entry name" value="HisKA"/>
    <property type="match status" value="1"/>
</dbReference>
<evidence type="ECO:0000256" key="8">
    <source>
        <dbReference type="ARBA" id="ARBA00022777"/>
    </source>
</evidence>
<dbReference type="InterPro" id="IPR003660">
    <property type="entry name" value="HAMP_dom"/>
</dbReference>
<dbReference type="CDD" id="cd06225">
    <property type="entry name" value="HAMP"/>
    <property type="match status" value="1"/>
</dbReference>
<evidence type="ECO:0000313" key="15">
    <source>
        <dbReference type="EMBL" id="SDC12000.1"/>
    </source>
</evidence>
<evidence type="ECO:0000256" key="12">
    <source>
        <dbReference type="SAM" id="Phobius"/>
    </source>
</evidence>
<dbReference type="PANTHER" id="PTHR45436">
    <property type="entry name" value="SENSOR HISTIDINE KINASE YKOH"/>
    <property type="match status" value="1"/>
</dbReference>
<dbReference type="PROSITE" id="PS50885">
    <property type="entry name" value="HAMP"/>
    <property type="match status" value="1"/>
</dbReference>
<dbReference type="AlphaFoldDB" id="A0A1G6IZZ8"/>
<dbReference type="EMBL" id="FMZZ01000001">
    <property type="protein sequence ID" value="SDC12000.1"/>
    <property type="molecule type" value="Genomic_DNA"/>
</dbReference>
<feature type="transmembrane region" description="Helical" evidence="12">
    <location>
        <begin position="174"/>
        <end position="200"/>
    </location>
</feature>
<dbReference type="Pfam" id="PF02518">
    <property type="entry name" value="HATPase_c"/>
    <property type="match status" value="1"/>
</dbReference>
<dbReference type="OrthoDB" id="9786919at2"/>
<evidence type="ECO:0000313" key="16">
    <source>
        <dbReference type="Proteomes" id="UP000199501"/>
    </source>
</evidence>
<evidence type="ECO:0000256" key="9">
    <source>
        <dbReference type="ARBA" id="ARBA00022989"/>
    </source>
</evidence>
<feature type="domain" description="Histidine kinase" evidence="13">
    <location>
        <begin position="278"/>
        <end position="492"/>
    </location>
</feature>
<dbReference type="Gene3D" id="1.10.287.130">
    <property type="match status" value="1"/>
</dbReference>
<evidence type="ECO:0000256" key="10">
    <source>
        <dbReference type="ARBA" id="ARBA00023012"/>
    </source>
</evidence>
<evidence type="ECO:0000259" key="13">
    <source>
        <dbReference type="PROSITE" id="PS50109"/>
    </source>
</evidence>
<dbReference type="GO" id="GO:0005886">
    <property type="term" value="C:plasma membrane"/>
    <property type="evidence" value="ECO:0007669"/>
    <property type="project" value="UniProtKB-SubCell"/>
</dbReference>
<dbReference type="STRING" id="1271860.SAMN05216174_101171"/>
<dbReference type="Gene3D" id="3.30.565.10">
    <property type="entry name" value="Histidine kinase-like ATPase, C-terminal domain"/>
    <property type="match status" value="1"/>
</dbReference>
<dbReference type="SUPFAM" id="SSF47384">
    <property type="entry name" value="Homodimeric domain of signal transducing histidine kinase"/>
    <property type="match status" value="1"/>
</dbReference>
<dbReference type="EC" id="2.7.13.3" evidence="4"/>
<dbReference type="PROSITE" id="PS50109">
    <property type="entry name" value="HIS_KIN"/>
    <property type="match status" value="1"/>
</dbReference>
<accession>A0A1G6IZZ8</accession>
<dbReference type="SMART" id="SM00304">
    <property type="entry name" value="HAMP"/>
    <property type="match status" value="1"/>
</dbReference>
<evidence type="ECO:0000256" key="7">
    <source>
        <dbReference type="ARBA" id="ARBA00022692"/>
    </source>
</evidence>
<dbReference type="PRINTS" id="PR00344">
    <property type="entry name" value="BCTRLSENSOR"/>
</dbReference>